<dbReference type="InterPro" id="IPR019133">
    <property type="entry name" value="MIC60"/>
</dbReference>
<dbReference type="Gramene" id="EFJ18094">
    <property type="protein sequence ID" value="EFJ18094"/>
    <property type="gene ID" value="SELMODRAFT_444669"/>
</dbReference>
<evidence type="ECO:0000313" key="9">
    <source>
        <dbReference type="EMBL" id="EFJ18094.1"/>
    </source>
</evidence>
<dbReference type="PANTHER" id="PTHR15415">
    <property type="entry name" value="MITOFILIN"/>
    <property type="match status" value="1"/>
</dbReference>
<evidence type="ECO:0000256" key="3">
    <source>
        <dbReference type="ARBA" id="ARBA00022692"/>
    </source>
</evidence>
<dbReference type="InParanoid" id="D8SBZ1"/>
<proteinExistence type="inferred from homology"/>
<dbReference type="KEGG" id="smo:SELMODRAFT_444669"/>
<keyword evidence="10" id="KW-1185">Reference proteome</keyword>
<dbReference type="GO" id="GO:0061617">
    <property type="term" value="C:MICOS complex"/>
    <property type="evidence" value="ECO:0000318"/>
    <property type="project" value="GO_Central"/>
</dbReference>
<gene>
    <name evidence="9" type="ORF">SELMODRAFT_444669</name>
</gene>
<keyword evidence="4" id="KW-0999">Mitochondrion inner membrane</keyword>
<evidence type="ECO:0000256" key="4">
    <source>
        <dbReference type="ARBA" id="ARBA00022792"/>
    </source>
</evidence>
<organism evidence="10">
    <name type="scientific">Selaginella moellendorffii</name>
    <name type="common">Spikemoss</name>
    <dbReference type="NCBI Taxonomy" id="88036"/>
    <lineage>
        <taxon>Eukaryota</taxon>
        <taxon>Viridiplantae</taxon>
        <taxon>Streptophyta</taxon>
        <taxon>Embryophyta</taxon>
        <taxon>Tracheophyta</taxon>
        <taxon>Lycopodiopsida</taxon>
        <taxon>Selaginellales</taxon>
        <taxon>Selaginellaceae</taxon>
        <taxon>Selaginella</taxon>
    </lineage>
</organism>
<dbReference type="Pfam" id="PF09731">
    <property type="entry name" value="Mitofilin"/>
    <property type="match status" value="1"/>
</dbReference>
<dbReference type="PANTHER" id="PTHR15415:SF7">
    <property type="entry name" value="MICOS COMPLEX SUBUNIT MIC60"/>
    <property type="match status" value="1"/>
</dbReference>
<keyword evidence="5" id="KW-1133">Transmembrane helix</keyword>
<sequence>MSALVARGWRRAAIVGGGNAQQFLPIGLRGSSNPCRAARHLSTASFMPKKPLDGIDKFLLGSICLMGATVAKEYYDFSQEQRALATKHEPRAHEEAPRDVKAEVEKAYEDHLKQIEAKYEQELKEAQTKASDSEARAKQLEKELENETAKHASELKSQADMIASKLQEEIKTLKEEASANAKSKQSEEAGKDKLRLVNEITELKRQVEALGLSGSDLEKSYILRKLAMVMGVFAFENAMLNGEPLEKEVEFLRGGDSLIDAAISSLPEEALKGGSLRPLQLQNSFVESKPKLRELILIPSTGGGAVSHLIARGASNLKVKEDNPDDGGIESVLDQVESLMKDGKLVEAAVVLEQSVEGTEAQSLVMEWAKQARLRAAIEQIWPLRSSQQSQIQIRT</sequence>
<dbReference type="AlphaFoldDB" id="D8SBZ1"/>
<keyword evidence="6" id="KW-0496">Mitochondrion</keyword>
<feature type="region of interest" description="Disordered" evidence="8">
    <location>
        <begin position="123"/>
        <end position="153"/>
    </location>
</feature>
<accession>D8SBZ1</accession>
<keyword evidence="7" id="KW-0472">Membrane</keyword>
<evidence type="ECO:0000256" key="8">
    <source>
        <dbReference type="SAM" id="MobiDB-lite"/>
    </source>
</evidence>
<evidence type="ECO:0000256" key="2">
    <source>
        <dbReference type="ARBA" id="ARBA00010877"/>
    </source>
</evidence>
<name>D8SBZ1_SELML</name>
<protein>
    <submittedName>
        <fullName evidence="9">Uncharacterized protein</fullName>
    </submittedName>
</protein>
<reference evidence="9 10" key="1">
    <citation type="journal article" date="2011" name="Science">
        <title>The Selaginella genome identifies genetic changes associated with the evolution of vascular plants.</title>
        <authorList>
            <person name="Banks J.A."/>
            <person name="Nishiyama T."/>
            <person name="Hasebe M."/>
            <person name="Bowman J.L."/>
            <person name="Gribskov M."/>
            <person name="dePamphilis C."/>
            <person name="Albert V.A."/>
            <person name="Aono N."/>
            <person name="Aoyama T."/>
            <person name="Ambrose B.A."/>
            <person name="Ashton N.W."/>
            <person name="Axtell M.J."/>
            <person name="Barker E."/>
            <person name="Barker M.S."/>
            <person name="Bennetzen J.L."/>
            <person name="Bonawitz N.D."/>
            <person name="Chapple C."/>
            <person name="Cheng C."/>
            <person name="Correa L.G."/>
            <person name="Dacre M."/>
            <person name="DeBarry J."/>
            <person name="Dreyer I."/>
            <person name="Elias M."/>
            <person name="Engstrom E.M."/>
            <person name="Estelle M."/>
            <person name="Feng L."/>
            <person name="Finet C."/>
            <person name="Floyd S.K."/>
            <person name="Frommer W.B."/>
            <person name="Fujita T."/>
            <person name="Gramzow L."/>
            <person name="Gutensohn M."/>
            <person name="Harholt J."/>
            <person name="Hattori M."/>
            <person name="Heyl A."/>
            <person name="Hirai T."/>
            <person name="Hiwatashi Y."/>
            <person name="Ishikawa M."/>
            <person name="Iwata M."/>
            <person name="Karol K.G."/>
            <person name="Koehler B."/>
            <person name="Kolukisaoglu U."/>
            <person name="Kubo M."/>
            <person name="Kurata T."/>
            <person name="Lalonde S."/>
            <person name="Li K."/>
            <person name="Li Y."/>
            <person name="Litt A."/>
            <person name="Lyons E."/>
            <person name="Manning G."/>
            <person name="Maruyama T."/>
            <person name="Michael T.P."/>
            <person name="Mikami K."/>
            <person name="Miyazaki S."/>
            <person name="Morinaga S."/>
            <person name="Murata T."/>
            <person name="Mueller-Roeber B."/>
            <person name="Nelson D.R."/>
            <person name="Obara M."/>
            <person name="Oguri Y."/>
            <person name="Olmstead R.G."/>
            <person name="Onodera N."/>
            <person name="Petersen B.L."/>
            <person name="Pils B."/>
            <person name="Prigge M."/>
            <person name="Rensing S.A."/>
            <person name="Riano-Pachon D.M."/>
            <person name="Roberts A.W."/>
            <person name="Sato Y."/>
            <person name="Scheller H.V."/>
            <person name="Schulz B."/>
            <person name="Schulz C."/>
            <person name="Shakirov E.V."/>
            <person name="Shibagaki N."/>
            <person name="Shinohara N."/>
            <person name="Shippen D.E."/>
            <person name="Soerensen I."/>
            <person name="Sotooka R."/>
            <person name="Sugimoto N."/>
            <person name="Sugita M."/>
            <person name="Sumikawa N."/>
            <person name="Tanurdzic M."/>
            <person name="Theissen G."/>
            <person name="Ulvskov P."/>
            <person name="Wakazuki S."/>
            <person name="Weng J.K."/>
            <person name="Willats W.W."/>
            <person name="Wipf D."/>
            <person name="Wolf P.G."/>
            <person name="Yang L."/>
            <person name="Zimmer A.D."/>
            <person name="Zhu Q."/>
            <person name="Mitros T."/>
            <person name="Hellsten U."/>
            <person name="Loque D."/>
            <person name="Otillar R."/>
            <person name="Salamov A."/>
            <person name="Schmutz J."/>
            <person name="Shapiro H."/>
            <person name="Lindquist E."/>
            <person name="Lucas S."/>
            <person name="Rokhsar D."/>
            <person name="Grigoriev I.V."/>
        </authorList>
    </citation>
    <scope>NUCLEOTIDE SEQUENCE [LARGE SCALE GENOMIC DNA]</scope>
</reference>
<evidence type="ECO:0000256" key="1">
    <source>
        <dbReference type="ARBA" id="ARBA00004273"/>
    </source>
</evidence>
<evidence type="ECO:0000256" key="6">
    <source>
        <dbReference type="ARBA" id="ARBA00023128"/>
    </source>
</evidence>
<dbReference type="GO" id="GO:0042407">
    <property type="term" value="P:cristae formation"/>
    <property type="evidence" value="ECO:0000318"/>
    <property type="project" value="GO_Central"/>
</dbReference>
<dbReference type="HOGENOM" id="CLU_697180_0_0_1"/>
<comment type="similarity">
    <text evidence="2">Belongs to the MICOS complex subunit Mic60 family.</text>
</comment>
<comment type="subcellular location">
    <subcellularLocation>
        <location evidence="1">Mitochondrion inner membrane</location>
    </subcellularLocation>
</comment>
<keyword evidence="3" id="KW-0812">Transmembrane</keyword>
<dbReference type="STRING" id="88036.D8SBZ1"/>
<evidence type="ECO:0000256" key="7">
    <source>
        <dbReference type="ARBA" id="ARBA00023136"/>
    </source>
</evidence>
<evidence type="ECO:0000256" key="5">
    <source>
        <dbReference type="ARBA" id="ARBA00022989"/>
    </source>
</evidence>
<dbReference type="Proteomes" id="UP000001514">
    <property type="component" value="Unassembled WGS sequence"/>
</dbReference>
<dbReference type="EMBL" id="GL377611">
    <property type="protein sequence ID" value="EFJ18094.1"/>
    <property type="molecule type" value="Genomic_DNA"/>
</dbReference>
<dbReference type="eggNOG" id="ENOG502QTA5">
    <property type="taxonomic scope" value="Eukaryota"/>
</dbReference>
<evidence type="ECO:0000313" key="10">
    <source>
        <dbReference type="Proteomes" id="UP000001514"/>
    </source>
</evidence>